<organism evidence="1 2">
    <name type="scientific">Levilactobacillus brevis</name>
    <name type="common">Lactobacillus brevis</name>
    <dbReference type="NCBI Taxonomy" id="1580"/>
    <lineage>
        <taxon>Bacteria</taxon>
        <taxon>Bacillati</taxon>
        <taxon>Bacillota</taxon>
        <taxon>Bacilli</taxon>
        <taxon>Lactobacillales</taxon>
        <taxon>Lactobacillaceae</taxon>
        <taxon>Levilactobacillus</taxon>
    </lineage>
</organism>
<gene>
    <name evidence="1" type="ORF">CNR29_00565</name>
</gene>
<dbReference type="SUPFAM" id="SSF46689">
    <property type="entry name" value="Homeodomain-like"/>
    <property type="match status" value="1"/>
</dbReference>
<proteinExistence type="predicted"/>
<dbReference type="InterPro" id="IPR009057">
    <property type="entry name" value="Homeodomain-like_sf"/>
</dbReference>
<evidence type="ECO:0000313" key="2">
    <source>
        <dbReference type="Proteomes" id="UP000217918"/>
    </source>
</evidence>
<name>A0A2A3TSZ2_LEVBR</name>
<dbReference type="RefSeq" id="WP_096109522.1">
    <property type="nucleotide sequence ID" value="NZ_NVYO01000001.1"/>
</dbReference>
<accession>A0A2A3TSZ2</accession>
<evidence type="ECO:0000313" key="1">
    <source>
        <dbReference type="EMBL" id="PBQ22583.1"/>
    </source>
</evidence>
<dbReference type="Gene3D" id="1.10.357.10">
    <property type="entry name" value="Tetracycline Repressor, domain 2"/>
    <property type="match status" value="1"/>
</dbReference>
<protein>
    <submittedName>
        <fullName evidence="1">TetR family transcriptional regulator</fullName>
    </submittedName>
</protein>
<dbReference type="Proteomes" id="UP000217918">
    <property type="component" value="Unassembled WGS sequence"/>
</dbReference>
<dbReference type="AlphaFoldDB" id="A0A2A3TSZ2"/>
<sequence length="191" mass="21601">MSKLSINSDLHIDHRTHQTHVKLMTALLAAFTAHQPAQALTVSQFCREARVSRATFYRHHQDIGDIVTVAYLITLRELSDQLSALPTVTYGNLTNAIVHTMVAHPQLPQLAAWLHVEPRVISLESGLVQRVLADLEVNDQQPQFTATYLGNCLHQFNWQLSQMRPQLTLIETARLFNRLIPNVLQSARITP</sequence>
<reference evidence="1 2" key="1">
    <citation type="submission" date="2017-09" db="EMBL/GenBank/DDBJ databases">
        <title>Genome sequence of Lactobacillus brevis D7.</title>
        <authorList>
            <person name="Kwon M.-S."/>
            <person name="Lim S.K."/>
            <person name="Choi H.-J."/>
        </authorList>
    </citation>
    <scope>NUCLEOTIDE SEQUENCE [LARGE SCALE GENOMIC DNA]</scope>
    <source>
        <strain evidence="1 2">D7</strain>
    </source>
</reference>
<comment type="caution">
    <text evidence="1">The sequence shown here is derived from an EMBL/GenBank/DDBJ whole genome shotgun (WGS) entry which is preliminary data.</text>
</comment>
<dbReference type="EMBL" id="NVYO01000001">
    <property type="protein sequence ID" value="PBQ22583.1"/>
    <property type="molecule type" value="Genomic_DNA"/>
</dbReference>